<evidence type="ECO:0000313" key="4">
    <source>
        <dbReference type="EMBL" id="KAG1574791.1"/>
    </source>
</evidence>
<evidence type="ECO:0000259" key="3">
    <source>
        <dbReference type="PROSITE" id="PS50157"/>
    </source>
</evidence>
<dbReference type="InterPro" id="IPR013087">
    <property type="entry name" value="Znf_C2H2_type"/>
</dbReference>
<comment type="caution">
    <text evidence="4">The sequence shown here is derived from an EMBL/GenBank/DDBJ whole genome shotgun (WGS) entry which is preliminary data.</text>
</comment>
<dbReference type="EMBL" id="JAANIU010000141">
    <property type="protein sequence ID" value="KAG1574791.1"/>
    <property type="molecule type" value="Genomic_DNA"/>
</dbReference>
<proteinExistence type="predicted"/>
<feature type="region of interest" description="Disordered" evidence="2">
    <location>
        <begin position="106"/>
        <end position="155"/>
    </location>
</feature>
<evidence type="ECO:0000313" key="5">
    <source>
        <dbReference type="Proteomes" id="UP000740926"/>
    </source>
</evidence>
<keyword evidence="1" id="KW-0479">Metal-binding</keyword>
<name>A0A9P6ZBG1_9FUNG</name>
<keyword evidence="1" id="KW-0862">Zinc</keyword>
<accession>A0A9P6ZBG1</accession>
<dbReference type="Proteomes" id="UP000740926">
    <property type="component" value="Unassembled WGS sequence"/>
</dbReference>
<evidence type="ECO:0000256" key="2">
    <source>
        <dbReference type="SAM" id="MobiDB-lite"/>
    </source>
</evidence>
<keyword evidence="1" id="KW-0863">Zinc-finger</keyword>
<dbReference type="AlphaFoldDB" id="A0A9P6ZBG1"/>
<dbReference type="PROSITE" id="PS50157">
    <property type="entry name" value="ZINC_FINGER_C2H2_2"/>
    <property type="match status" value="1"/>
</dbReference>
<protein>
    <recommendedName>
        <fullName evidence="3">C2H2-type domain-containing protein</fullName>
    </recommendedName>
</protein>
<gene>
    <name evidence="4" type="ORF">G6F50_001665</name>
</gene>
<organism evidence="4 5">
    <name type="scientific">Rhizopus delemar</name>
    <dbReference type="NCBI Taxonomy" id="936053"/>
    <lineage>
        <taxon>Eukaryota</taxon>
        <taxon>Fungi</taxon>
        <taxon>Fungi incertae sedis</taxon>
        <taxon>Mucoromycota</taxon>
        <taxon>Mucoromycotina</taxon>
        <taxon>Mucoromycetes</taxon>
        <taxon>Mucorales</taxon>
        <taxon>Mucorineae</taxon>
        <taxon>Rhizopodaceae</taxon>
        <taxon>Rhizopus</taxon>
    </lineage>
</organism>
<feature type="compositionally biased region" description="Acidic residues" evidence="2">
    <location>
        <begin position="133"/>
        <end position="145"/>
    </location>
</feature>
<dbReference type="GO" id="GO:0008270">
    <property type="term" value="F:zinc ion binding"/>
    <property type="evidence" value="ECO:0007669"/>
    <property type="project" value="UniProtKB-KW"/>
</dbReference>
<feature type="compositionally biased region" description="Polar residues" evidence="2">
    <location>
        <begin position="117"/>
        <end position="132"/>
    </location>
</feature>
<dbReference type="PROSITE" id="PS00028">
    <property type="entry name" value="ZINC_FINGER_C2H2_1"/>
    <property type="match status" value="1"/>
</dbReference>
<sequence length="175" mass="20180">MANLVVIVNACFECDTKFVQPQKFQNYLKNQHLITIPERTKCRRHNNHNFTYVKTSALHDSIEEQFGCPACLQHYARKHELKIHYYSSHPETIPAMQHQRQRLTGISDDTMADRQETTSTGDDSEAGQQESVISDDDTSTTEQPEENGKQNKRHISCNDSVENELLNPTCIFFHL</sequence>
<keyword evidence="5" id="KW-1185">Reference proteome</keyword>
<evidence type="ECO:0000256" key="1">
    <source>
        <dbReference type="PROSITE-ProRule" id="PRU00042"/>
    </source>
</evidence>
<feature type="domain" description="C2H2-type" evidence="3">
    <location>
        <begin position="66"/>
        <end position="94"/>
    </location>
</feature>
<reference evidence="4 5" key="1">
    <citation type="journal article" date="2020" name="Microb. Genom.">
        <title>Genetic diversity of clinical and environmental Mucorales isolates obtained from an investigation of mucormycosis cases among solid organ transplant recipients.</title>
        <authorList>
            <person name="Nguyen M.H."/>
            <person name="Kaul D."/>
            <person name="Muto C."/>
            <person name="Cheng S.J."/>
            <person name="Richter R.A."/>
            <person name="Bruno V.M."/>
            <person name="Liu G."/>
            <person name="Beyhan S."/>
            <person name="Sundermann A.J."/>
            <person name="Mounaud S."/>
            <person name="Pasculle A.W."/>
            <person name="Nierman W.C."/>
            <person name="Driscoll E."/>
            <person name="Cumbie R."/>
            <person name="Clancy C.J."/>
            <person name="Dupont C.L."/>
        </authorList>
    </citation>
    <scope>NUCLEOTIDE SEQUENCE [LARGE SCALE GENOMIC DNA]</scope>
    <source>
        <strain evidence="4 5">GL24</strain>
    </source>
</reference>